<dbReference type="InterPro" id="IPR048405">
    <property type="entry name" value="GldM_Ig-like-1"/>
</dbReference>
<evidence type="ECO:0000259" key="1">
    <source>
        <dbReference type="Pfam" id="PF21601"/>
    </source>
</evidence>
<proteinExistence type="predicted"/>
<reference evidence="2 3" key="1">
    <citation type="submission" date="2020-11" db="EMBL/GenBank/DDBJ databases">
        <authorList>
            <person name="Kim M.K."/>
        </authorList>
    </citation>
    <scope>NUCLEOTIDE SEQUENCE [LARGE SCALE GENOMIC DNA]</scope>
    <source>
        <strain evidence="2 3">BT439</strain>
    </source>
</reference>
<accession>A0A931FJP5</accession>
<dbReference type="RefSeq" id="WP_196284589.1">
    <property type="nucleotide sequence ID" value="NZ_JADQDP010000001.1"/>
</dbReference>
<dbReference type="Pfam" id="PF21601">
    <property type="entry name" value="GldM_2nd"/>
    <property type="match status" value="1"/>
</dbReference>
<sequence length="300" mass="32599">MNRVFLLLVLVAAAGAAGFGAYLKLRSLAQLNRQLYRLDQLLIADNDDADQRAQWAIRGLEAAVQKNYNQPKEVALLAAAQRLDGHADSLARTLRGLGEELKHNACRPNTAIPTAAQLASTDAAAQLLSPDGPAYVNLHQQLNKYRLAAQALNPNKKAALPEPAFAELPLGAALASLSQLESEVRTTELNTLQHLSKKVGATTLRRHLAAFSTAASSTVAPGSIYQAELFLGSVLDLRFTPAQMRCNGRPVPVDSNHVGQVRFMAPRRLGPAVWTGTIRFKANGRDTTFQVRVPYRVVRR</sequence>
<feature type="domain" description="Gliding motility-associated protein GldM first immunoglobulin-like" evidence="1">
    <location>
        <begin position="208"/>
        <end position="298"/>
    </location>
</feature>
<evidence type="ECO:0000313" key="3">
    <source>
        <dbReference type="Proteomes" id="UP000645610"/>
    </source>
</evidence>
<evidence type="ECO:0000313" key="2">
    <source>
        <dbReference type="EMBL" id="MBF9140221.1"/>
    </source>
</evidence>
<comment type="caution">
    <text evidence="2">The sequence shown here is derived from an EMBL/GenBank/DDBJ whole genome shotgun (WGS) entry which is preliminary data.</text>
</comment>
<protein>
    <recommendedName>
        <fullName evidence="1">Gliding motility-associated protein GldM first immunoglobulin-like domain-containing protein</fullName>
    </recommendedName>
</protein>
<name>A0A931FJP5_9BACT</name>
<organism evidence="2 3">
    <name type="scientific">Hymenobacter properus</name>
    <dbReference type="NCBI Taxonomy" id="2791026"/>
    <lineage>
        <taxon>Bacteria</taxon>
        <taxon>Pseudomonadati</taxon>
        <taxon>Bacteroidota</taxon>
        <taxon>Cytophagia</taxon>
        <taxon>Cytophagales</taxon>
        <taxon>Hymenobacteraceae</taxon>
        <taxon>Hymenobacter</taxon>
    </lineage>
</organism>
<dbReference type="AlphaFoldDB" id="A0A931FJP5"/>
<dbReference type="EMBL" id="JADQDP010000001">
    <property type="protein sequence ID" value="MBF9140221.1"/>
    <property type="molecule type" value="Genomic_DNA"/>
</dbReference>
<keyword evidence="3" id="KW-1185">Reference proteome</keyword>
<gene>
    <name evidence="2" type="ORF">I2I01_01150</name>
</gene>
<dbReference type="Proteomes" id="UP000645610">
    <property type="component" value="Unassembled WGS sequence"/>
</dbReference>